<dbReference type="PANTHER" id="PTHR46844:SF1">
    <property type="entry name" value="SLR5058 PROTEIN"/>
    <property type="match status" value="1"/>
</dbReference>
<dbReference type="PANTHER" id="PTHR46844">
    <property type="entry name" value="SLR5058 PROTEIN"/>
    <property type="match status" value="1"/>
</dbReference>
<dbReference type="Pfam" id="PF05729">
    <property type="entry name" value="NACHT"/>
    <property type="match status" value="1"/>
</dbReference>
<protein>
    <submittedName>
        <fullName evidence="2">NACHT domain-containing protein</fullName>
    </submittedName>
</protein>
<dbReference type="Gene3D" id="3.40.50.300">
    <property type="entry name" value="P-loop containing nucleotide triphosphate hydrolases"/>
    <property type="match status" value="1"/>
</dbReference>
<keyword evidence="3" id="KW-1185">Reference proteome</keyword>
<evidence type="ECO:0000313" key="2">
    <source>
        <dbReference type="EMBL" id="MCH4294233.1"/>
    </source>
</evidence>
<gene>
    <name evidence="2" type="ORF">MJ923_07930</name>
</gene>
<dbReference type="Proteomes" id="UP001297581">
    <property type="component" value="Unassembled WGS sequence"/>
</dbReference>
<dbReference type="InterPro" id="IPR007111">
    <property type="entry name" value="NACHT_NTPase"/>
</dbReference>
<dbReference type="AlphaFoldDB" id="A0AAJ1BGB5"/>
<dbReference type="EMBL" id="JAKUDL010000002">
    <property type="protein sequence ID" value="MCH4294233.1"/>
    <property type="molecule type" value="Genomic_DNA"/>
</dbReference>
<evidence type="ECO:0000313" key="3">
    <source>
        <dbReference type="Proteomes" id="UP001297581"/>
    </source>
</evidence>
<comment type="caution">
    <text evidence="2">The sequence shown here is derived from an EMBL/GenBank/DDBJ whole genome shotgun (WGS) entry which is preliminary data.</text>
</comment>
<dbReference type="InterPro" id="IPR027417">
    <property type="entry name" value="P-loop_NTPase"/>
</dbReference>
<proteinExistence type="predicted"/>
<feature type="domain" description="NACHT" evidence="1">
    <location>
        <begin position="111"/>
        <end position="228"/>
    </location>
</feature>
<dbReference type="RefSeq" id="WP_240590624.1">
    <property type="nucleotide sequence ID" value="NZ_JAKUDL010000002.1"/>
</dbReference>
<reference evidence="2 3" key="1">
    <citation type="submission" date="2022-02" db="EMBL/GenBank/DDBJ databases">
        <title>The genome sequence of Shewanella sp. 3B26.</title>
        <authorList>
            <person name="Du J."/>
        </authorList>
    </citation>
    <scope>NUCLEOTIDE SEQUENCE [LARGE SCALE GENOMIC DNA]</scope>
    <source>
        <strain evidence="2 3">3B26</strain>
    </source>
</reference>
<organism evidence="2 3">
    <name type="scientific">Shewanella zhuhaiensis</name>
    <dbReference type="NCBI Taxonomy" id="2919576"/>
    <lineage>
        <taxon>Bacteria</taxon>
        <taxon>Pseudomonadati</taxon>
        <taxon>Pseudomonadota</taxon>
        <taxon>Gammaproteobacteria</taxon>
        <taxon>Alteromonadales</taxon>
        <taxon>Shewanellaceae</taxon>
        <taxon>Shewanella</taxon>
    </lineage>
</organism>
<accession>A0AAJ1BGB5</accession>
<evidence type="ECO:0000259" key="1">
    <source>
        <dbReference type="PROSITE" id="PS50837"/>
    </source>
</evidence>
<dbReference type="PROSITE" id="PS50837">
    <property type="entry name" value="NACHT"/>
    <property type="match status" value="1"/>
</dbReference>
<dbReference type="SUPFAM" id="SSF52540">
    <property type="entry name" value="P-loop containing nucleoside triphosphate hydrolases"/>
    <property type="match status" value="1"/>
</dbReference>
<name>A0AAJ1BGB5_9GAMM</name>
<sequence length="658" mass="76363">MEESQIISMLLSTEPFKKIQEKTFSKFSSIFENLNFHTEAREKISQLAPLVHERELELTKKIENKYLKFRTLLSRDADVHISEIYQPLQIKNRQSNYTIEIDEKCKLDLPRISCIIGKAGQGKTTLLKKIFLNSITNQDGVFPLIITLRNIDYVRDCDLVSVIVKEICSLGLDICPEACLHLLSMKRLRLLFDGFDEVPDEYAKTALKTIEYAYYSLGLDVIVTSRPNTEITYTPGISNFDLLDLDVNDVNRIIIEHPSIPNKDKDIFIRVISEKKYISEILVTPILVDIFCSTYNSLTTEPKNLIDFYNQLFQSLASTHDRLKTFYERSSKSGLDNYELERIIHAASFKLLSSKNDITFDSDFLVSTFKDACSKLNFDAKNTHIDIIDKTSLIKDEGQTHSFLHKSIIEFFSAKYIANLPEETRESFYEYIINSRNSRYENVLKFLHKIDKNCFYLYFAKKILKEVEQSDVINIIKDNETITPSIARYIIGVDHVETQKTSINHSIRTSLVHLVENENISISEGKDEKNRTAFHLIRILFEAIEFDTDSETLKQIAESISVEFSELVFHNNDILKSICLKIGHRIEITKDSNDIPLYQQNCSYYRCEVFKLLNLNQNTHLRNVILNICDSMHHHILEVNETIRSVEVKHKKLQTFDF</sequence>